<dbReference type="OrthoDB" id="9814774at2"/>
<dbReference type="RefSeq" id="WP_074488922.1">
    <property type="nucleotide sequence ID" value="NZ_FPAM01000013.1"/>
</dbReference>
<dbReference type="InterPro" id="IPR029069">
    <property type="entry name" value="HotDog_dom_sf"/>
</dbReference>
<dbReference type="STRING" id="1302689.RG47T_1648"/>
<evidence type="ECO:0008006" key="3">
    <source>
        <dbReference type="Google" id="ProtNLM"/>
    </source>
</evidence>
<protein>
    <recommendedName>
        <fullName evidence="3">DUF4442 domain-containing protein</fullName>
    </recommendedName>
</protein>
<sequence>MAISASLLKWGLRFYPPLLFQRIWVVTIAKDFKSTTVKVNRSLFNINYNYAIFGGTLFCAADPFHPIMMHQVLLNKGYKVIVWSKSAQINFLKPGATDLRFTATLTDADIAEAEHVINTEGKYTRNFNVDFYNKAGEICVTVSNEVYIRNLNFTEKTV</sequence>
<keyword evidence="2" id="KW-1185">Reference proteome</keyword>
<dbReference type="Proteomes" id="UP000186720">
    <property type="component" value="Unassembled WGS sequence"/>
</dbReference>
<proteinExistence type="predicted"/>
<dbReference type="SUPFAM" id="SSF54637">
    <property type="entry name" value="Thioesterase/thiol ester dehydrase-isomerase"/>
    <property type="match status" value="1"/>
</dbReference>
<evidence type="ECO:0000313" key="1">
    <source>
        <dbReference type="EMBL" id="OKS86197.1"/>
    </source>
</evidence>
<dbReference type="InterPro" id="IPR027961">
    <property type="entry name" value="DUF4442"/>
</dbReference>
<comment type="caution">
    <text evidence="1">The sequence shown here is derived from an EMBL/GenBank/DDBJ whole genome shotgun (WGS) entry which is preliminary data.</text>
</comment>
<accession>A0A1Q5ZWR5</accession>
<organism evidence="1 2">
    <name type="scientific">Mucilaginibacter polytrichastri</name>
    <dbReference type="NCBI Taxonomy" id="1302689"/>
    <lineage>
        <taxon>Bacteria</taxon>
        <taxon>Pseudomonadati</taxon>
        <taxon>Bacteroidota</taxon>
        <taxon>Sphingobacteriia</taxon>
        <taxon>Sphingobacteriales</taxon>
        <taxon>Sphingobacteriaceae</taxon>
        <taxon>Mucilaginibacter</taxon>
    </lineage>
</organism>
<dbReference type="Gene3D" id="3.10.129.10">
    <property type="entry name" value="Hotdog Thioesterase"/>
    <property type="match status" value="1"/>
</dbReference>
<dbReference type="EMBL" id="MPPL01000001">
    <property type="protein sequence ID" value="OKS86197.1"/>
    <property type="molecule type" value="Genomic_DNA"/>
</dbReference>
<name>A0A1Q5ZWR5_9SPHI</name>
<reference evidence="1 2" key="1">
    <citation type="submission" date="2016-11" db="EMBL/GenBank/DDBJ databases">
        <title>Whole Genome Sequencing of Mucilaginibacter polytrichastri RG4-7(T) isolated from the moss sample.</title>
        <authorList>
            <person name="Li Y."/>
        </authorList>
    </citation>
    <scope>NUCLEOTIDE SEQUENCE [LARGE SCALE GENOMIC DNA]</scope>
    <source>
        <strain evidence="1 2">RG4-7</strain>
    </source>
</reference>
<evidence type="ECO:0000313" key="2">
    <source>
        <dbReference type="Proteomes" id="UP000186720"/>
    </source>
</evidence>
<gene>
    <name evidence="1" type="ORF">RG47T_1648</name>
</gene>
<dbReference type="AlphaFoldDB" id="A0A1Q5ZWR5"/>
<dbReference type="Pfam" id="PF14539">
    <property type="entry name" value="DUF4442"/>
    <property type="match status" value="1"/>
</dbReference>